<dbReference type="Proteomes" id="UP001596036">
    <property type="component" value="Unassembled WGS sequence"/>
</dbReference>
<evidence type="ECO:0000256" key="1">
    <source>
        <dbReference type="ARBA" id="ARBA00009437"/>
    </source>
</evidence>
<evidence type="ECO:0000256" key="4">
    <source>
        <dbReference type="ARBA" id="ARBA00023163"/>
    </source>
</evidence>
<dbReference type="Gene3D" id="3.40.190.290">
    <property type="match status" value="1"/>
</dbReference>
<proteinExistence type="inferred from homology"/>
<evidence type="ECO:0000256" key="2">
    <source>
        <dbReference type="ARBA" id="ARBA00023015"/>
    </source>
</evidence>
<keyword evidence="4" id="KW-0804">Transcription</keyword>
<comment type="similarity">
    <text evidence="1">Belongs to the LysR transcriptional regulatory family.</text>
</comment>
<keyword evidence="2" id="KW-0805">Transcription regulation</keyword>
<dbReference type="RefSeq" id="WP_386754652.1">
    <property type="nucleotide sequence ID" value="NZ_JBHSNM010000002.1"/>
</dbReference>
<comment type="caution">
    <text evidence="6">The sequence shown here is derived from an EMBL/GenBank/DDBJ whole genome shotgun (WGS) entry which is preliminary data.</text>
</comment>
<gene>
    <name evidence="6" type="ORF">ACFPN1_09535</name>
</gene>
<dbReference type="Gene3D" id="1.10.10.10">
    <property type="entry name" value="Winged helix-like DNA-binding domain superfamily/Winged helix DNA-binding domain"/>
    <property type="match status" value="1"/>
</dbReference>
<dbReference type="Pfam" id="PF03466">
    <property type="entry name" value="LysR_substrate"/>
    <property type="match status" value="1"/>
</dbReference>
<dbReference type="PANTHER" id="PTHR30537">
    <property type="entry name" value="HTH-TYPE TRANSCRIPTIONAL REGULATOR"/>
    <property type="match status" value="1"/>
</dbReference>
<dbReference type="PANTHER" id="PTHR30537:SF31">
    <property type="entry name" value="TRANSCRIPTIONAL REGULATOR, LYSR FAMILY"/>
    <property type="match status" value="1"/>
</dbReference>
<dbReference type="EMBL" id="JBHSNM010000002">
    <property type="protein sequence ID" value="MFC5570297.1"/>
    <property type="molecule type" value="Genomic_DNA"/>
</dbReference>
<dbReference type="Pfam" id="PF00126">
    <property type="entry name" value="HTH_1"/>
    <property type="match status" value="1"/>
</dbReference>
<dbReference type="InterPro" id="IPR036390">
    <property type="entry name" value="WH_DNA-bd_sf"/>
</dbReference>
<sequence length="301" mass="32862">MLDLNDLYYFAQVVEHGGFAPAGRALGMPKSKLSRRIALLEERLGVRLIQRSTRHFSVTEVGQTFHAHCRAMLVEAEAAEEAIEVTRTEPRGVVRMTCPVALLDTTVAPMLAAFMVEHPRVEVHLEATNRRVDVVGEGIDVALRVRPPPLQDSDLVMRVLAERSQCLVASPGLVEQHGVPSGPADLARFPSLDLGAPQNEHVWHLFGPDGAQASIHHQPRFITRGMPALRAAAIAGVGVVQLPTMMIAASLASGELVRVIPEWRPRREIVHAVFPSRRGLLPSVRALIDDLATRFAALGDD</sequence>
<dbReference type="PROSITE" id="PS50931">
    <property type="entry name" value="HTH_LYSR"/>
    <property type="match status" value="1"/>
</dbReference>
<evidence type="ECO:0000313" key="6">
    <source>
        <dbReference type="EMBL" id="MFC5570297.1"/>
    </source>
</evidence>
<organism evidence="6 7">
    <name type="scientific">Lysobacter yangpyeongensis</name>
    <dbReference type="NCBI Taxonomy" id="346182"/>
    <lineage>
        <taxon>Bacteria</taxon>
        <taxon>Pseudomonadati</taxon>
        <taxon>Pseudomonadota</taxon>
        <taxon>Gammaproteobacteria</taxon>
        <taxon>Lysobacterales</taxon>
        <taxon>Lysobacteraceae</taxon>
        <taxon>Lysobacter</taxon>
    </lineage>
</organism>
<reference evidence="7" key="1">
    <citation type="journal article" date="2019" name="Int. J. Syst. Evol. Microbiol.">
        <title>The Global Catalogue of Microorganisms (GCM) 10K type strain sequencing project: providing services to taxonomists for standard genome sequencing and annotation.</title>
        <authorList>
            <consortium name="The Broad Institute Genomics Platform"/>
            <consortium name="The Broad Institute Genome Sequencing Center for Infectious Disease"/>
            <person name="Wu L."/>
            <person name="Ma J."/>
        </authorList>
    </citation>
    <scope>NUCLEOTIDE SEQUENCE [LARGE SCALE GENOMIC DNA]</scope>
    <source>
        <strain evidence="7">KACC 11407</strain>
    </source>
</reference>
<name>A0ABW0SNW9_9GAMM</name>
<dbReference type="SUPFAM" id="SSF46785">
    <property type="entry name" value="Winged helix' DNA-binding domain"/>
    <property type="match status" value="1"/>
</dbReference>
<dbReference type="InterPro" id="IPR058163">
    <property type="entry name" value="LysR-type_TF_proteobact-type"/>
</dbReference>
<dbReference type="SUPFAM" id="SSF53850">
    <property type="entry name" value="Periplasmic binding protein-like II"/>
    <property type="match status" value="1"/>
</dbReference>
<dbReference type="CDD" id="cd08473">
    <property type="entry name" value="PBP2_CrgA_like_4"/>
    <property type="match status" value="1"/>
</dbReference>
<accession>A0ABW0SNW9</accession>
<keyword evidence="3" id="KW-0238">DNA-binding</keyword>
<dbReference type="InterPro" id="IPR000847">
    <property type="entry name" value="LysR_HTH_N"/>
</dbReference>
<evidence type="ECO:0000256" key="3">
    <source>
        <dbReference type="ARBA" id="ARBA00023125"/>
    </source>
</evidence>
<dbReference type="InterPro" id="IPR036388">
    <property type="entry name" value="WH-like_DNA-bd_sf"/>
</dbReference>
<dbReference type="NCBIfam" id="NF011573">
    <property type="entry name" value="PRK14997.1"/>
    <property type="match status" value="1"/>
</dbReference>
<feature type="domain" description="HTH lysR-type" evidence="5">
    <location>
        <begin position="2"/>
        <end position="59"/>
    </location>
</feature>
<evidence type="ECO:0000313" key="7">
    <source>
        <dbReference type="Proteomes" id="UP001596036"/>
    </source>
</evidence>
<dbReference type="InterPro" id="IPR005119">
    <property type="entry name" value="LysR_subst-bd"/>
</dbReference>
<protein>
    <submittedName>
        <fullName evidence="6">LysR family transcriptional regulator</fullName>
    </submittedName>
</protein>
<keyword evidence="7" id="KW-1185">Reference proteome</keyword>
<evidence type="ECO:0000259" key="5">
    <source>
        <dbReference type="PROSITE" id="PS50931"/>
    </source>
</evidence>